<feature type="region of interest" description="Disordered" evidence="1">
    <location>
        <begin position="18"/>
        <end position="65"/>
    </location>
</feature>
<dbReference type="EMBL" id="JASNQZ010000011">
    <property type="protein sequence ID" value="KAL0951229.1"/>
    <property type="molecule type" value="Genomic_DNA"/>
</dbReference>
<reference evidence="3" key="1">
    <citation type="submission" date="2024-06" db="EMBL/GenBank/DDBJ databases">
        <title>Multi-omics analyses provide insights into the biosynthesis of the anticancer antibiotic pleurotin in Hohenbuehelia grisea.</title>
        <authorList>
            <person name="Weaver J.A."/>
            <person name="Alberti F."/>
        </authorList>
    </citation>
    <scope>NUCLEOTIDE SEQUENCE [LARGE SCALE GENOMIC DNA]</scope>
    <source>
        <strain evidence="3">T-177</strain>
    </source>
</reference>
<organism evidence="2 3">
    <name type="scientific">Hohenbuehelia grisea</name>
    <dbReference type="NCBI Taxonomy" id="104357"/>
    <lineage>
        <taxon>Eukaryota</taxon>
        <taxon>Fungi</taxon>
        <taxon>Dikarya</taxon>
        <taxon>Basidiomycota</taxon>
        <taxon>Agaricomycotina</taxon>
        <taxon>Agaricomycetes</taxon>
        <taxon>Agaricomycetidae</taxon>
        <taxon>Agaricales</taxon>
        <taxon>Pleurotineae</taxon>
        <taxon>Pleurotaceae</taxon>
        <taxon>Hohenbuehelia</taxon>
    </lineage>
</organism>
<proteinExistence type="predicted"/>
<sequence length="301" mass="33082">MSREDTARRPVISALAARSLQGEDTARQPVNDPLGFLRAPSGVPHGDRTSAHLQTPGRDASPHNEYTGEVWNVTQALATLDTMPRRGLHRLSLKATHSSPAIDVVLGSRNVVLPSLRALDLVGLASMLKHLQHPALTELSLVERAPFDLRTTLDLFTNDLRHLSLDMPGTSLDTLIIIFSCAPNIEHLELRGTPACHDVLRWLIARDPPHPFFLPRLKTLCIDMPVSPQCDDSIVALVRSRSAEAVAGTSTASLERLFVGMNSGDRNRFALLVRKCTEVVFDVGGCYLMVSRLGFWINHIS</sequence>
<comment type="caution">
    <text evidence="2">The sequence shown here is derived from an EMBL/GenBank/DDBJ whole genome shotgun (WGS) entry which is preliminary data.</text>
</comment>
<protein>
    <submittedName>
        <fullName evidence="2">Uncharacterized protein</fullName>
    </submittedName>
</protein>
<name>A0ABR3J6E9_9AGAR</name>
<dbReference type="Proteomes" id="UP001556367">
    <property type="component" value="Unassembled WGS sequence"/>
</dbReference>
<gene>
    <name evidence="2" type="ORF">HGRIS_007950</name>
</gene>
<evidence type="ECO:0000313" key="2">
    <source>
        <dbReference type="EMBL" id="KAL0951229.1"/>
    </source>
</evidence>
<keyword evidence="3" id="KW-1185">Reference proteome</keyword>
<evidence type="ECO:0000256" key="1">
    <source>
        <dbReference type="SAM" id="MobiDB-lite"/>
    </source>
</evidence>
<dbReference type="Gene3D" id="3.80.10.10">
    <property type="entry name" value="Ribonuclease Inhibitor"/>
    <property type="match status" value="1"/>
</dbReference>
<accession>A0ABR3J6E9</accession>
<dbReference type="SUPFAM" id="SSF52047">
    <property type="entry name" value="RNI-like"/>
    <property type="match status" value="1"/>
</dbReference>
<dbReference type="InterPro" id="IPR032675">
    <property type="entry name" value="LRR_dom_sf"/>
</dbReference>
<evidence type="ECO:0000313" key="3">
    <source>
        <dbReference type="Proteomes" id="UP001556367"/>
    </source>
</evidence>